<dbReference type="SUPFAM" id="SSF53850">
    <property type="entry name" value="Periplasmic binding protein-like II"/>
    <property type="match status" value="1"/>
</dbReference>
<comment type="subcellular location">
    <subcellularLocation>
        <location evidence="1">Cell envelope</location>
    </subcellularLocation>
</comment>
<dbReference type="AlphaFoldDB" id="A0AAX3MWI8"/>
<dbReference type="EMBL" id="CP118108">
    <property type="protein sequence ID" value="WDI01212.1"/>
    <property type="molecule type" value="Genomic_DNA"/>
</dbReference>
<evidence type="ECO:0000256" key="3">
    <source>
        <dbReference type="ARBA" id="ARBA00022448"/>
    </source>
</evidence>
<feature type="chain" id="PRO_5043702135" evidence="5">
    <location>
        <begin position="27"/>
        <end position="491"/>
    </location>
</feature>
<dbReference type="GO" id="GO:0030313">
    <property type="term" value="C:cell envelope"/>
    <property type="evidence" value="ECO:0007669"/>
    <property type="project" value="UniProtKB-SubCell"/>
</dbReference>
<evidence type="ECO:0000256" key="1">
    <source>
        <dbReference type="ARBA" id="ARBA00004196"/>
    </source>
</evidence>
<name>A0AAX3MWI8_9BACL</name>
<evidence type="ECO:0000313" key="9">
    <source>
        <dbReference type="Proteomes" id="UP001221519"/>
    </source>
</evidence>
<feature type="signal peptide" evidence="5">
    <location>
        <begin position="1"/>
        <end position="26"/>
    </location>
</feature>
<dbReference type="EMBL" id="CP118101">
    <property type="protein sequence ID" value="WDH81496.1"/>
    <property type="molecule type" value="Genomic_DNA"/>
</dbReference>
<protein>
    <submittedName>
        <fullName evidence="6">Extracellular solute-binding protein</fullName>
    </submittedName>
</protein>
<keyword evidence="4 5" id="KW-0732">Signal</keyword>
<comment type="similarity">
    <text evidence="2">Belongs to the bacterial solute-binding protein 1 family.</text>
</comment>
<organism evidence="6 8">
    <name type="scientific">Paenibacillus urinalis</name>
    <dbReference type="NCBI Taxonomy" id="521520"/>
    <lineage>
        <taxon>Bacteria</taxon>
        <taxon>Bacillati</taxon>
        <taxon>Bacillota</taxon>
        <taxon>Bacilli</taxon>
        <taxon>Bacillales</taxon>
        <taxon>Paenibacillaceae</taxon>
        <taxon>Paenibacillus</taxon>
    </lineage>
</organism>
<dbReference type="PROSITE" id="PS51257">
    <property type="entry name" value="PROKAR_LIPOPROTEIN"/>
    <property type="match status" value="1"/>
</dbReference>
<dbReference type="Pfam" id="PF01547">
    <property type="entry name" value="SBP_bac_1"/>
    <property type="match status" value="1"/>
</dbReference>
<dbReference type="Proteomes" id="UP001220962">
    <property type="component" value="Chromosome"/>
</dbReference>
<evidence type="ECO:0000313" key="8">
    <source>
        <dbReference type="Proteomes" id="UP001220962"/>
    </source>
</evidence>
<dbReference type="RefSeq" id="WP_047910899.1">
    <property type="nucleotide sequence ID" value="NZ_CP118101.1"/>
</dbReference>
<evidence type="ECO:0000256" key="2">
    <source>
        <dbReference type="ARBA" id="ARBA00008520"/>
    </source>
</evidence>
<evidence type="ECO:0000256" key="4">
    <source>
        <dbReference type="ARBA" id="ARBA00022729"/>
    </source>
</evidence>
<accession>A0AAX3MWI8</accession>
<evidence type="ECO:0000313" key="6">
    <source>
        <dbReference type="EMBL" id="WDH81496.1"/>
    </source>
</evidence>
<dbReference type="PANTHER" id="PTHR43649">
    <property type="entry name" value="ARABINOSE-BINDING PROTEIN-RELATED"/>
    <property type="match status" value="1"/>
</dbReference>
<dbReference type="PANTHER" id="PTHR43649:SF31">
    <property type="entry name" value="SN-GLYCEROL-3-PHOSPHATE-BINDING PERIPLASMIC PROTEIN UGPB"/>
    <property type="match status" value="1"/>
</dbReference>
<evidence type="ECO:0000256" key="5">
    <source>
        <dbReference type="SAM" id="SignalP"/>
    </source>
</evidence>
<sequence>MIKKSVFRRPVIAMLTCMTLLTPLLAACTSNEPSDDQEERVLRIGTLYGSNDDTYFRQQYTDIFEVLNDNITIEIVPAVDQDQYQYFDYTKNEQPEQPDTLEAVKKLMTGDNPVDVIVGDTSVFKSLIQENMLTQLDPLIAEDEFDTTDIVPTVLDGIKDMGDNNLYALTPTFSSSALFYNKAIFQKAGVEPPADGATWEDIFDLARRVTSGEGEDRVYGFSFNQYGGDTYYNVQTYASPLQLRIFDDKAETMTVNNESWERVWDTVATLTRDKIVPGQEVYEYQTDQTEFNPFQGNMFMEGKLAMVVSDYSYVTRLINDNKYAETDDKFDPIDWDVVTPPVHQEKPGIGGNVYLSSLMAINSNAQNPDDAWEFIKFLNGEEWAKVKARSSYEMVSRKSYIQPKEGLDYNIAAFYTLKPIPPTSTDMNTLYQKMPNLWQVDSVGQKYFNEVVENKKTPKEALEAWEQDGNEMLQKLKTDPKASFEDKLAAN</sequence>
<proteinExistence type="inferred from homology"/>
<keyword evidence="3" id="KW-0813">Transport</keyword>
<reference evidence="6 9" key="1">
    <citation type="submission" date="2023-02" db="EMBL/GenBank/DDBJ databases">
        <title>Pathogen: clinical or host-associated sample.</title>
        <authorList>
            <person name="Hergert J."/>
            <person name="Casey R."/>
            <person name="Wagner J."/>
            <person name="Young E.L."/>
            <person name="Oakeson K.F."/>
        </authorList>
    </citation>
    <scope>NUCLEOTIDE SEQUENCE</scope>
    <source>
        <strain evidence="7 9">2022CK-00829</strain>
        <strain evidence="6">2022CK-00830</strain>
    </source>
</reference>
<dbReference type="InterPro" id="IPR006059">
    <property type="entry name" value="SBP"/>
</dbReference>
<dbReference type="InterPro" id="IPR050490">
    <property type="entry name" value="Bact_solute-bd_prot1"/>
</dbReference>
<dbReference type="Gene3D" id="3.40.190.10">
    <property type="entry name" value="Periplasmic binding protein-like II"/>
    <property type="match status" value="1"/>
</dbReference>
<evidence type="ECO:0000313" key="7">
    <source>
        <dbReference type="EMBL" id="WDI01212.1"/>
    </source>
</evidence>
<gene>
    <name evidence="6" type="ORF">PUW23_18480</name>
    <name evidence="7" type="ORF">PUW25_18315</name>
</gene>
<keyword evidence="9" id="KW-1185">Reference proteome</keyword>
<dbReference type="Proteomes" id="UP001221519">
    <property type="component" value="Chromosome"/>
</dbReference>